<gene>
    <name evidence="2" type="ORF">ZT3D7_G3572</name>
</gene>
<proteinExistence type="predicted"/>
<dbReference type="AlphaFoldDB" id="A0A1X7RLZ1"/>
<protein>
    <submittedName>
        <fullName evidence="2">Uncharacterized protein</fullName>
    </submittedName>
</protein>
<accession>A0A1X7RLZ1</accession>
<evidence type="ECO:0000313" key="2">
    <source>
        <dbReference type="EMBL" id="SMQ48423.1"/>
    </source>
</evidence>
<sequence>MQSASMASAYSPATKTTRIWTYEERQAAHLLCYQFRLPVPERKRIFDILFGGDNSGRAIRSQGYEHKPREGVKRHADWDRICATPRTVEDEATRDRLIDEIRRLKDEGATLHTPSGSGTQHTAPPTAPSHVSTTGPIGASAGLLNEASPGSADVLRRDDRDEVPQHTTVGEGNSQQHLTGENHNNFDDGHPSVEVNTSPATAILAHVQPSPAPDTAVIIQHGMLSAEMTRFDLQSMALDLQPDIFPYIHAREVAETLVGGRYVSFHDPSLSPDERADTRAPWVLLAVSVALDLRTWNRVCIREHCRVCSR</sequence>
<evidence type="ECO:0000256" key="1">
    <source>
        <dbReference type="SAM" id="MobiDB-lite"/>
    </source>
</evidence>
<feature type="compositionally biased region" description="Polar residues" evidence="1">
    <location>
        <begin position="165"/>
        <end position="183"/>
    </location>
</feature>
<dbReference type="Proteomes" id="UP000215127">
    <property type="component" value="Chromosome 3"/>
</dbReference>
<feature type="compositionally biased region" description="Polar residues" evidence="1">
    <location>
        <begin position="112"/>
        <end position="135"/>
    </location>
</feature>
<dbReference type="EMBL" id="LT853694">
    <property type="protein sequence ID" value="SMQ48423.1"/>
    <property type="molecule type" value="Genomic_DNA"/>
</dbReference>
<feature type="region of interest" description="Disordered" evidence="1">
    <location>
        <begin position="106"/>
        <end position="195"/>
    </location>
</feature>
<name>A0A1X7RLZ1_ZYMT9</name>
<reference evidence="2 3" key="1">
    <citation type="submission" date="2016-06" db="EMBL/GenBank/DDBJ databases">
        <authorList>
            <person name="Kjaerup R.B."/>
            <person name="Dalgaard T.S."/>
            <person name="Juul-Madsen H.R."/>
        </authorList>
    </citation>
    <scope>NUCLEOTIDE SEQUENCE [LARGE SCALE GENOMIC DNA]</scope>
</reference>
<keyword evidence="3" id="KW-1185">Reference proteome</keyword>
<organism evidence="2 3">
    <name type="scientific">Zymoseptoria tritici (strain ST99CH_3D7)</name>
    <dbReference type="NCBI Taxonomy" id="1276538"/>
    <lineage>
        <taxon>Eukaryota</taxon>
        <taxon>Fungi</taxon>
        <taxon>Dikarya</taxon>
        <taxon>Ascomycota</taxon>
        <taxon>Pezizomycotina</taxon>
        <taxon>Dothideomycetes</taxon>
        <taxon>Dothideomycetidae</taxon>
        <taxon>Mycosphaerellales</taxon>
        <taxon>Mycosphaerellaceae</taxon>
        <taxon>Zymoseptoria</taxon>
    </lineage>
</organism>
<evidence type="ECO:0000313" key="3">
    <source>
        <dbReference type="Proteomes" id="UP000215127"/>
    </source>
</evidence>
<feature type="compositionally biased region" description="Basic and acidic residues" evidence="1">
    <location>
        <begin position="154"/>
        <end position="164"/>
    </location>
</feature>